<sequence length="164" mass="17680">MSLQLRPYAPADWPALWPILRSVIRAGDTYTYAPDTDEDTARALWLDPPSTRVVVAEEAGRILGTAHMGPNRDGPGDHIANASYMVAEAARGRGVGRAMVRDTIRWAGEAGYHGIQFNAVAASNEGALALYADLGFVTLGAVPGGFRHPQRGFVDLHILYRALP</sequence>
<protein>
    <submittedName>
        <fullName evidence="2">L-amino acid N-acyltransferase YncA</fullName>
    </submittedName>
</protein>
<evidence type="ECO:0000313" key="3">
    <source>
        <dbReference type="Proteomes" id="UP000248311"/>
    </source>
</evidence>
<evidence type="ECO:0000313" key="2">
    <source>
        <dbReference type="EMBL" id="PYE82301.1"/>
    </source>
</evidence>
<dbReference type="PANTHER" id="PTHR43138:SF1">
    <property type="entry name" value="N-ACETYLTRANSFERASE ACA1"/>
    <property type="match status" value="1"/>
</dbReference>
<dbReference type="GO" id="GO:0016747">
    <property type="term" value="F:acyltransferase activity, transferring groups other than amino-acyl groups"/>
    <property type="evidence" value="ECO:0007669"/>
    <property type="project" value="InterPro"/>
</dbReference>
<dbReference type="InterPro" id="IPR016181">
    <property type="entry name" value="Acyl_CoA_acyltransferase"/>
</dbReference>
<keyword evidence="2" id="KW-0012">Acyltransferase</keyword>
<reference evidence="2 3" key="1">
    <citation type="submission" date="2018-06" db="EMBL/GenBank/DDBJ databases">
        <title>Genomic Encyclopedia of Type Strains, Phase III (KMG-III): the genomes of soil and plant-associated and newly described type strains.</title>
        <authorList>
            <person name="Whitman W."/>
        </authorList>
    </citation>
    <scope>NUCLEOTIDE SEQUENCE [LARGE SCALE GENOMIC DNA]</scope>
    <source>
        <strain evidence="2 3">CECT 9025</strain>
    </source>
</reference>
<accession>A0A318T4V1</accession>
<gene>
    <name evidence="2" type="ORF">DFP88_10454</name>
</gene>
<dbReference type="Gene3D" id="3.40.630.30">
    <property type="match status" value="1"/>
</dbReference>
<dbReference type="Pfam" id="PF00583">
    <property type="entry name" value="Acetyltransf_1"/>
    <property type="match status" value="1"/>
</dbReference>
<comment type="caution">
    <text evidence="2">The sequence shown here is derived from an EMBL/GenBank/DDBJ whole genome shotgun (WGS) entry which is preliminary data.</text>
</comment>
<dbReference type="AlphaFoldDB" id="A0A318T4V1"/>
<feature type="domain" description="N-acetyltransferase" evidence="1">
    <location>
        <begin position="3"/>
        <end position="161"/>
    </location>
</feature>
<dbReference type="InterPro" id="IPR000182">
    <property type="entry name" value="GNAT_dom"/>
</dbReference>
<organism evidence="2 3">
    <name type="scientific">Pseudoroseicyclus aestuarii</name>
    <dbReference type="NCBI Taxonomy" id="1795041"/>
    <lineage>
        <taxon>Bacteria</taxon>
        <taxon>Pseudomonadati</taxon>
        <taxon>Pseudomonadota</taxon>
        <taxon>Alphaproteobacteria</taxon>
        <taxon>Rhodobacterales</taxon>
        <taxon>Paracoccaceae</taxon>
        <taxon>Pseudoroseicyclus</taxon>
    </lineage>
</organism>
<dbReference type="EMBL" id="QJTE01000004">
    <property type="protein sequence ID" value="PYE82301.1"/>
    <property type="molecule type" value="Genomic_DNA"/>
</dbReference>
<dbReference type="CDD" id="cd04301">
    <property type="entry name" value="NAT_SF"/>
    <property type="match status" value="1"/>
</dbReference>
<dbReference type="PROSITE" id="PS51186">
    <property type="entry name" value="GNAT"/>
    <property type="match status" value="1"/>
</dbReference>
<keyword evidence="2" id="KW-0808">Transferase</keyword>
<name>A0A318T4V1_9RHOB</name>
<proteinExistence type="predicted"/>
<dbReference type="PANTHER" id="PTHR43138">
    <property type="entry name" value="ACETYLTRANSFERASE, GNAT FAMILY"/>
    <property type="match status" value="1"/>
</dbReference>
<dbReference type="Proteomes" id="UP000248311">
    <property type="component" value="Unassembled WGS sequence"/>
</dbReference>
<keyword evidence="3" id="KW-1185">Reference proteome</keyword>
<dbReference type="RefSeq" id="WP_245904806.1">
    <property type="nucleotide sequence ID" value="NZ_QJTE01000004.1"/>
</dbReference>
<dbReference type="InterPro" id="IPR052742">
    <property type="entry name" value="Mito_N-acetyltransferase"/>
</dbReference>
<dbReference type="SUPFAM" id="SSF55729">
    <property type="entry name" value="Acyl-CoA N-acyltransferases (Nat)"/>
    <property type="match status" value="1"/>
</dbReference>
<evidence type="ECO:0000259" key="1">
    <source>
        <dbReference type="PROSITE" id="PS51186"/>
    </source>
</evidence>